<dbReference type="EMBL" id="HG806049">
    <property type="protein sequence ID" value="CDW56525.1"/>
    <property type="molecule type" value="Genomic_DNA"/>
</dbReference>
<sequence>MAHQDQCKFGTLTFSSIPWPLGSLKMGVILEKSPWTGGCFDTLEMFLTSTGVWAFCMAPKRNHSAKNQRAEETKRRKESNEPAGCVEANILFEYDHMMVVEAERRGNRFAGIVLRIEENIHATPYGLSSYQFELLKDSLENTSRQTSNPQKISSVVYRHADQLAGSTRRIGETENSESVKKQLTYEQLLRRNKELVDLVYRLRRLRHMSHPVSVTKRLRTVNSKKRSPTAGASAPSVFCSGKKPSQEVPIAENSTRKRDARPISRVPSRISERIRAKSKEPLEEVEIRKKFVRGQSRGTVEHTVAVAHAVKASKTLHVENVGTVVSDDGVPGSTELLESPLTRQKMSKEAASKNLDPCLSTTPIIRRLAFLKANGEKLWCCVGKRRAGDVSANNAKRVRESPQENILKVPNELALQQNISYYDDICMKGGSVCVTRREQSSSAFCTFISGDLASLSSKFSIRVIAKKTSLRKLFQFDAAAKKIFTSNCIETSAKFSLENISTVGVFHDCEGEMDFQALESVPKSKMSRSRFAVLASGEGKHCFCGIKKLGPVVSRKQLQRYTRREFCEDALPYSSSAQGYQAPVGQLLLRGDQTIGGIFDPRPTAGTEKSYTFSTLDSMPGESDI</sequence>
<reference evidence="2" key="2">
    <citation type="submission" date="2014-03" db="EMBL/GenBank/DDBJ databases">
        <title>The whipworm genome and dual-species transcriptomics of an intimate host-pathogen interaction.</title>
        <authorList>
            <person name="Foth B.J."/>
            <person name="Tsai I.J."/>
            <person name="Reid A.J."/>
            <person name="Bancroft A.J."/>
            <person name="Nichol S."/>
            <person name="Tracey A."/>
            <person name="Holroyd N."/>
            <person name="Cotton J.A."/>
            <person name="Stanley E.J."/>
            <person name="Zarowiecki M."/>
            <person name="Liu J.Z."/>
            <person name="Huckvale T."/>
            <person name="Cooper P.J."/>
            <person name="Grencis R.K."/>
            <person name="Berriman M."/>
        </authorList>
    </citation>
    <scope>NUCLEOTIDE SEQUENCE [LARGE SCALE GENOMIC DNA]</scope>
</reference>
<accession>A0A077ZD41</accession>
<evidence type="ECO:0000313" key="2">
    <source>
        <dbReference type="EMBL" id="CDW56525.1"/>
    </source>
</evidence>
<dbReference type="Proteomes" id="UP000030665">
    <property type="component" value="Unassembled WGS sequence"/>
</dbReference>
<gene>
    <name evidence="2" type="ORF">TTRE_0000480501</name>
</gene>
<organism evidence="2 3">
    <name type="scientific">Trichuris trichiura</name>
    <name type="common">Whipworm</name>
    <name type="synonym">Trichocephalus trichiurus</name>
    <dbReference type="NCBI Taxonomy" id="36087"/>
    <lineage>
        <taxon>Eukaryota</taxon>
        <taxon>Metazoa</taxon>
        <taxon>Ecdysozoa</taxon>
        <taxon>Nematoda</taxon>
        <taxon>Enoplea</taxon>
        <taxon>Dorylaimia</taxon>
        <taxon>Trichinellida</taxon>
        <taxon>Trichuridae</taxon>
        <taxon>Trichuris</taxon>
    </lineage>
</organism>
<reference evidence="2" key="1">
    <citation type="submission" date="2014-01" db="EMBL/GenBank/DDBJ databases">
        <authorList>
            <person name="Aslett M."/>
        </authorList>
    </citation>
    <scope>NUCLEOTIDE SEQUENCE</scope>
</reference>
<evidence type="ECO:0000313" key="3">
    <source>
        <dbReference type="Proteomes" id="UP000030665"/>
    </source>
</evidence>
<proteinExistence type="predicted"/>
<evidence type="ECO:0000256" key="1">
    <source>
        <dbReference type="SAM" id="MobiDB-lite"/>
    </source>
</evidence>
<keyword evidence="3" id="KW-1185">Reference proteome</keyword>
<feature type="region of interest" description="Disordered" evidence="1">
    <location>
        <begin position="221"/>
        <end position="264"/>
    </location>
</feature>
<protein>
    <submittedName>
        <fullName evidence="2">Uncharacterized protein</fullName>
    </submittedName>
</protein>
<dbReference type="AlphaFoldDB" id="A0A077ZD41"/>
<name>A0A077ZD41_TRITR</name>
<dbReference type="OrthoDB" id="10519590at2759"/>